<keyword evidence="4" id="KW-1185">Reference proteome</keyword>
<dbReference type="EMBL" id="CP000747">
    <property type="protein sequence ID" value="ACG79034.1"/>
    <property type="molecule type" value="Genomic_DNA"/>
</dbReference>
<dbReference type="HOGENOM" id="CLU_091372_0_0_5"/>
<dbReference type="eggNOG" id="COG2370">
    <property type="taxonomic scope" value="Bacteria"/>
</dbReference>
<dbReference type="Pfam" id="PF13795">
    <property type="entry name" value="HupE_UreJ_2"/>
    <property type="match status" value="1"/>
</dbReference>
<evidence type="ECO:0000313" key="4">
    <source>
        <dbReference type="Proteomes" id="UP000001868"/>
    </source>
</evidence>
<reference evidence="3 4" key="1">
    <citation type="journal article" date="2008" name="BMC Genomics">
        <title>Complete genome of Phenylobacterium zucineum - a novel facultative intracellular bacterium isolated from human erythroleukemia cell line K562.</title>
        <authorList>
            <person name="Luo Y."/>
            <person name="Xu X."/>
            <person name="Ding Z."/>
            <person name="Liu Z."/>
            <person name="Zhang B."/>
            <person name="Yan Z."/>
            <person name="Sun J."/>
            <person name="Hu S."/>
            <person name="Hu X."/>
        </authorList>
    </citation>
    <scope>NUCLEOTIDE SEQUENCE [LARGE SCALE GENOMIC DNA]</scope>
    <source>
        <strain evidence="3 4">HLK1</strain>
    </source>
</reference>
<keyword evidence="2" id="KW-0732">Signal</keyword>
<organism evidence="3 4">
    <name type="scientific">Phenylobacterium zucineum (strain HLK1)</name>
    <dbReference type="NCBI Taxonomy" id="450851"/>
    <lineage>
        <taxon>Bacteria</taxon>
        <taxon>Pseudomonadati</taxon>
        <taxon>Pseudomonadota</taxon>
        <taxon>Alphaproteobacteria</taxon>
        <taxon>Caulobacterales</taxon>
        <taxon>Caulobacteraceae</taxon>
        <taxon>Phenylobacterium</taxon>
    </lineage>
</organism>
<dbReference type="Proteomes" id="UP000001868">
    <property type="component" value="Chromosome"/>
</dbReference>
<evidence type="ECO:0000313" key="3">
    <source>
        <dbReference type="EMBL" id="ACG79034.1"/>
    </source>
</evidence>
<protein>
    <recommendedName>
        <fullName evidence="5">HupE/UreJ family protein</fullName>
    </recommendedName>
</protein>
<keyword evidence="1" id="KW-0472">Membrane</keyword>
<keyword evidence="1" id="KW-0812">Transmembrane</keyword>
<dbReference type="InterPro" id="IPR032809">
    <property type="entry name" value="Put_HupE_UreJ"/>
</dbReference>
<gene>
    <name evidence="3" type="ordered locus">PHZ_c2625</name>
</gene>
<feature type="transmembrane region" description="Helical" evidence="1">
    <location>
        <begin position="197"/>
        <end position="217"/>
    </location>
</feature>
<feature type="signal peptide" evidence="2">
    <location>
        <begin position="1"/>
        <end position="21"/>
    </location>
</feature>
<evidence type="ECO:0008006" key="5">
    <source>
        <dbReference type="Google" id="ProtNLM"/>
    </source>
</evidence>
<dbReference type="OrthoDB" id="9808870at2"/>
<dbReference type="KEGG" id="pzu:PHZ_c2625"/>
<dbReference type="AlphaFoldDB" id="B4RH86"/>
<dbReference type="STRING" id="450851.PHZ_c2625"/>
<evidence type="ECO:0000256" key="1">
    <source>
        <dbReference type="SAM" id="Phobius"/>
    </source>
</evidence>
<proteinExistence type="predicted"/>
<sequence>MRTRTLGLTAVMLAWPALALAHGVADKDAAFIQANPGPQIVPFLYLGAKHMVTGYDHLLFLAGVIFFLHRLSSVALYVTMFSIGHSLTLLAGVLGGLHVDAFLVDAVIGLSVAWKALDNLGAFRTWFGVQPDNRAVVLGFGLVHGFGLATKLQDLRLSTDGLLANLVAFNVGVEAGQILALALILVAMAWWRASAGFARQAVAANLLLMAAGFVLFGQQMAGFVLERAA</sequence>
<keyword evidence="1" id="KW-1133">Transmembrane helix</keyword>
<evidence type="ECO:0000256" key="2">
    <source>
        <dbReference type="SAM" id="SignalP"/>
    </source>
</evidence>
<accession>B4RH86</accession>
<dbReference type="RefSeq" id="WP_012523172.1">
    <property type="nucleotide sequence ID" value="NC_011144.1"/>
</dbReference>
<feature type="chain" id="PRO_5002825489" description="HupE/UreJ family protein" evidence="2">
    <location>
        <begin position="22"/>
        <end position="229"/>
    </location>
</feature>
<name>B4RH86_PHEZH</name>
<feature type="transmembrane region" description="Helical" evidence="1">
    <location>
        <begin position="162"/>
        <end position="191"/>
    </location>
</feature>